<sequence>MVSAADRTKDAARTSVWLGSKAGNRVRRAEAPASSEGGPALDRDRITAEAVRLLDAEGSAKFSMRRLAGELGVTAMSLYWYVDTKDDLLELALDSVFAEIELPDMEDEAADWRDQLRAIAVGYRAIFVRHPWASALIGRYLNIGPHSMAFSRTAWRILARTGLPPHGQMGGLAAVFQFVYGFGTIEGTFVRRCEAAGVTQDEYFAQAMGALNEQPEYRAQFEDAAELMAARGGETVEEMRQRDFDFALSLLVAGIEALSERGSA</sequence>
<evidence type="ECO:0000256" key="2">
    <source>
        <dbReference type="ARBA" id="ARBA00023125"/>
    </source>
</evidence>
<dbReference type="Gene3D" id="1.10.10.60">
    <property type="entry name" value="Homeodomain-like"/>
    <property type="match status" value="1"/>
</dbReference>
<dbReference type="PANTHER" id="PTHR30055">
    <property type="entry name" value="HTH-TYPE TRANSCRIPTIONAL REGULATOR RUTR"/>
    <property type="match status" value="1"/>
</dbReference>
<dbReference type="SUPFAM" id="SSF48498">
    <property type="entry name" value="Tetracyclin repressor-like, C-terminal domain"/>
    <property type="match status" value="1"/>
</dbReference>
<keyword evidence="3" id="KW-0804">Transcription</keyword>
<dbReference type="InterPro" id="IPR001647">
    <property type="entry name" value="HTH_TetR"/>
</dbReference>
<name>A0AAU2V6N5_9ACTN</name>
<dbReference type="AlphaFoldDB" id="A0AAU2V6N5"/>
<dbReference type="Gene3D" id="1.10.357.10">
    <property type="entry name" value="Tetracycline Repressor, domain 2"/>
    <property type="match status" value="1"/>
</dbReference>
<evidence type="ECO:0000256" key="3">
    <source>
        <dbReference type="ARBA" id="ARBA00023163"/>
    </source>
</evidence>
<gene>
    <name evidence="6" type="ORF">OG549_19490</name>
</gene>
<dbReference type="GO" id="GO:0000976">
    <property type="term" value="F:transcription cis-regulatory region binding"/>
    <property type="evidence" value="ECO:0007669"/>
    <property type="project" value="TreeGrafter"/>
</dbReference>
<dbReference type="GO" id="GO:0045892">
    <property type="term" value="P:negative regulation of DNA-templated transcription"/>
    <property type="evidence" value="ECO:0007669"/>
    <property type="project" value="InterPro"/>
</dbReference>
<dbReference type="Pfam" id="PF00440">
    <property type="entry name" value="TetR_N"/>
    <property type="match status" value="1"/>
</dbReference>
<evidence type="ECO:0000256" key="1">
    <source>
        <dbReference type="ARBA" id="ARBA00023015"/>
    </source>
</evidence>
<organism evidence="6">
    <name type="scientific">Streptomyces sp. NBC_00003</name>
    <dbReference type="NCBI Taxonomy" id="2903608"/>
    <lineage>
        <taxon>Bacteria</taxon>
        <taxon>Bacillati</taxon>
        <taxon>Actinomycetota</taxon>
        <taxon>Actinomycetes</taxon>
        <taxon>Kitasatosporales</taxon>
        <taxon>Streptomycetaceae</taxon>
        <taxon>Streptomyces</taxon>
    </lineage>
</organism>
<dbReference type="InterPro" id="IPR036271">
    <property type="entry name" value="Tet_transcr_reg_TetR-rel_C_sf"/>
</dbReference>
<feature type="DNA-binding region" description="H-T-H motif" evidence="4">
    <location>
        <begin position="63"/>
        <end position="82"/>
    </location>
</feature>
<protein>
    <submittedName>
        <fullName evidence="6">TetR/AcrR family transcriptional regulator C-terminal domain-containing protein</fullName>
    </submittedName>
</protein>
<proteinExistence type="predicted"/>
<dbReference type="SUPFAM" id="SSF46689">
    <property type="entry name" value="Homeodomain-like"/>
    <property type="match status" value="1"/>
</dbReference>
<evidence type="ECO:0000259" key="5">
    <source>
        <dbReference type="PROSITE" id="PS50977"/>
    </source>
</evidence>
<reference evidence="6" key="1">
    <citation type="submission" date="2022-10" db="EMBL/GenBank/DDBJ databases">
        <title>The complete genomes of actinobacterial strains from the NBC collection.</title>
        <authorList>
            <person name="Joergensen T.S."/>
            <person name="Alvarez Arevalo M."/>
            <person name="Sterndorff E.B."/>
            <person name="Faurdal D."/>
            <person name="Vuksanovic O."/>
            <person name="Mourched A.-S."/>
            <person name="Charusanti P."/>
            <person name="Shaw S."/>
            <person name="Blin K."/>
            <person name="Weber T."/>
        </authorList>
    </citation>
    <scope>NUCLEOTIDE SEQUENCE</scope>
    <source>
        <strain evidence="6">NBC_00003</strain>
    </source>
</reference>
<dbReference type="InterPro" id="IPR050109">
    <property type="entry name" value="HTH-type_TetR-like_transc_reg"/>
</dbReference>
<dbReference type="PROSITE" id="PS50977">
    <property type="entry name" value="HTH_TETR_2"/>
    <property type="match status" value="1"/>
</dbReference>
<dbReference type="Pfam" id="PF02909">
    <property type="entry name" value="TetR_C_1"/>
    <property type="match status" value="1"/>
</dbReference>
<dbReference type="GO" id="GO:0003700">
    <property type="term" value="F:DNA-binding transcription factor activity"/>
    <property type="evidence" value="ECO:0007669"/>
    <property type="project" value="TreeGrafter"/>
</dbReference>
<evidence type="ECO:0000313" key="6">
    <source>
        <dbReference type="EMBL" id="WTW62656.1"/>
    </source>
</evidence>
<dbReference type="InterPro" id="IPR004111">
    <property type="entry name" value="Repressor_TetR_C"/>
</dbReference>
<dbReference type="EMBL" id="CP108318">
    <property type="protein sequence ID" value="WTW62656.1"/>
    <property type="molecule type" value="Genomic_DNA"/>
</dbReference>
<accession>A0AAU2V6N5</accession>
<keyword evidence="2 4" id="KW-0238">DNA-binding</keyword>
<feature type="domain" description="HTH tetR-type" evidence="5">
    <location>
        <begin position="40"/>
        <end position="100"/>
    </location>
</feature>
<dbReference type="InterPro" id="IPR009057">
    <property type="entry name" value="Homeodomain-like_sf"/>
</dbReference>
<dbReference type="PANTHER" id="PTHR30055:SF151">
    <property type="entry name" value="TRANSCRIPTIONAL REGULATORY PROTEIN"/>
    <property type="match status" value="1"/>
</dbReference>
<evidence type="ECO:0000256" key="4">
    <source>
        <dbReference type="PROSITE-ProRule" id="PRU00335"/>
    </source>
</evidence>
<keyword evidence="1" id="KW-0805">Transcription regulation</keyword>